<feature type="domain" description="DUF7305" evidence="3">
    <location>
        <begin position="267"/>
        <end position="441"/>
    </location>
</feature>
<name>A0A8J2ZZ02_9BACL</name>
<protein>
    <recommendedName>
        <fullName evidence="6">Type 4 fimbrial biogenesis protein PilX N-terminal domain-containing protein</fullName>
    </recommendedName>
</protein>
<evidence type="ECO:0008006" key="6">
    <source>
        <dbReference type="Google" id="ProtNLM"/>
    </source>
</evidence>
<dbReference type="Pfam" id="PF14341">
    <property type="entry name" value="PilX_N"/>
    <property type="match status" value="1"/>
</dbReference>
<evidence type="ECO:0000313" key="5">
    <source>
        <dbReference type="Proteomes" id="UP000656813"/>
    </source>
</evidence>
<reference evidence="4" key="2">
    <citation type="submission" date="2020-09" db="EMBL/GenBank/DDBJ databases">
        <authorList>
            <person name="Sun Q."/>
            <person name="Zhou Y."/>
        </authorList>
    </citation>
    <scope>NUCLEOTIDE SEQUENCE</scope>
    <source>
        <strain evidence="4">CGMCC 1.12777</strain>
    </source>
</reference>
<organism evidence="4 5">
    <name type="scientific">Pullulanibacillus pueri</name>
    <dbReference type="NCBI Taxonomy" id="1437324"/>
    <lineage>
        <taxon>Bacteria</taxon>
        <taxon>Bacillati</taxon>
        <taxon>Bacillota</taxon>
        <taxon>Bacilli</taxon>
        <taxon>Bacillales</taxon>
        <taxon>Sporolactobacillaceae</taxon>
        <taxon>Pullulanibacillus</taxon>
    </lineage>
</organism>
<keyword evidence="1" id="KW-0472">Membrane</keyword>
<keyword evidence="1" id="KW-1133">Transmembrane helix</keyword>
<sequence length="480" mass="51886">MQKGKKSIRKTLQNERGAALAIVLMVIVILSLLGVSLMGLTLTNTKLSTQVHTDRSAYFIAEAGVNLMKSKIKSEVKCGNSGFEMLPEDLDQNYSSKNGDFSLSEGDPEAKVTASQDFSNDRLNYRIESTGTVNRLDKTVTETIQLKCTPNSSSNDQTILNDMAVFAMNKIYFESTINGDIGTNSAKPHSIIVDKNPILNGSINVVDKNVHFLDKKNPEIWRDKKLEVNQISERSYVLPEFPTFPTDLPSRGSISLSGGPENNQTISSDGHYSSITLSSDLTLTIDVGDQNRRIVVDNLNMFQGHIKVQGSGNLALYIGDSFVFGGLDWKNEPTGSGSSSINKEGSSNKVQIYYQGVQPLNLGGSVKVNASIYANNVQKIQLGGSGVIVGDVIASKATEIDIDGGSNSENHFLLAPKATINQSGGAVVNGSIICDTFNLTGGAILNYRKLNDSENLPFFPQTHDSAALEVIPTEPLKEIP</sequence>
<dbReference type="Pfam" id="PF23981">
    <property type="entry name" value="DUF7305"/>
    <property type="match status" value="1"/>
</dbReference>
<reference evidence="4" key="1">
    <citation type="journal article" date="2014" name="Int. J. Syst. Evol. Microbiol.">
        <title>Complete genome sequence of Corynebacterium casei LMG S-19264T (=DSM 44701T), isolated from a smear-ripened cheese.</title>
        <authorList>
            <consortium name="US DOE Joint Genome Institute (JGI-PGF)"/>
            <person name="Walter F."/>
            <person name="Albersmeier A."/>
            <person name="Kalinowski J."/>
            <person name="Ruckert C."/>
        </authorList>
    </citation>
    <scope>NUCLEOTIDE SEQUENCE</scope>
    <source>
        <strain evidence="4">CGMCC 1.12777</strain>
    </source>
</reference>
<dbReference type="AlphaFoldDB" id="A0A8J2ZZ02"/>
<comment type="caution">
    <text evidence="4">The sequence shown here is derived from an EMBL/GenBank/DDBJ whole genome shotgun (WGS) entry which is preliminary data.</text>
</comment>
<dbReference type="InterPro" id="IPR055729">
    <property type="entry name" value="DUF7305"/>
</dbReference>
<keyword evidence="5" id="KW-1185">Reference proteome</keyword>
<dbReference type="Proteomes" id="UP000656813">
    <property type="component" value="Unassembled WGS sequence"/>
</dbReference>
<dbReference type="RefSeq" id="WP_188498486.1">
    <property type="nucleotide sequence ID" value="NZ_BMFV01000030.1"/>
</dbReference>
<accession>A0A8J2ZZ02</accession>
<dbReference type="EMBL" id="BMFV01000030">
    <property type="protein sequence ID" value="GGH86079.1"/>
    <property type="molecule type" value="Genomic_DNA"/>
</dbReference>
<feature type="transmembrane region" description="Helical" evidence="1">
    <location>
        <begin position="20"/>
        <end position="42"/>
    </location>
</feature>
<proteinExistence type="predicted"/>
<evidence type="ECO:0000256" key="1">
    <source>
        <dbReference type="SAM" id="Phobius"/>
    </source>
</evidence>
<evidence type="ECO:0000313" key="4">
    <source>
        <dbReference type="EMBL" id="GGH86079.1"/>
    </source>
</evidence>
<gene>
    <name evidence="4" type="ORF">GCM10007096_32950</name>
</gene>
<keyword evidence="1" id="KW-0812">Transmembrane</keyword>
<feature type="domain" description="Type 4 fimbrial biogenesis protein PilX N-terminal" evidence="2">
    <location>
        <begin position="16"/>
        <end position="65"/>
    </location>
</feature>
<evidence type="ECO:0000259" key="2">
    <source>
        <dbReference type="Pfam" id="PF14341"/>
    </source>
</evidence>
<dbReference type="InterPro" id="IPR025746">
    <property type="entry name" value="PilX_N_dom"/>
</dbReference>
<evidence type="ECO:0000259" key="3">
    <source>
        <dbReference type="Pfam" id="PF23981"/>
    </source>
</evidence>